<name>A0A183UC39_TOXCA</name>
<evidence type="ECO:0000256" key="1">
    <source>
        <dbReference type="ARBA" id="ARBA00004141"/>
    </source>
</evidence>
<evidence type="ECO:0000256" key="9">
    <source>
        <dbReference type="ARBA" id="ARBA00023136"/>
    </source>
</evidence>
<evidence type="ECO:0000313" key="12">
    <source>
        <dbReference type="Proteomes" id="UP000050794"/>
    </source>
</evidence>
<dbReference type="EMBL" id="UYWY01019431">
    <property type="protein sequence ID" value="VDM37339.1"/>
    <property type="molecule type" value="Genomic_DNA"/>
</dbReference>
<reference evidence="11 12" key="2">
    <citation type="submission" date="2018-11" db="EMBL/GenBank/DDBJ databases">
        <authorList>
            <consortium name="Pathogen Informatics"/>
        </authorList>
    </citation>
    <scope>NUCLEOTIDE SEQUENCE [LARGE SCALE GENOMIC DNA]</scope>
</reference>
<dbReference type="SUPFAM" id="SSF57850">
    <property type="entry name" value="RING/U-box"/>
    <property type="match status" value="1"/>
</dbReference>
<keyword evidence="8" id="KW-1133">Transmembrane helix</keyword>
<keyword evidence="5" id="KW-0863">Zinc-finger</keyword>
<dbReference type="AlphaFoldDB" id="A0A183UC39"/>
<dbReference type="Gene3D" id="3.30.40.10">
    <property type="entry name" value="Zinc/RING finger domain, C3HC4 (zinc finger)"/>
    <property type="match status" value="1"/>
</dbReference>
<dbReference type="InterPro" id="IPR013083">
    <property type="entry name" value="Znf_RING/FYVE/PHD"/>
</dbReference>
<organism evidence="12 13">
    <name type="scientific">Toxocara canis</name>
    <name type="common">Canine roundworm</name>
    <dbReference type="NCBI Taxonomy" id="6265"/>
    <lineage>
        <taxon>Eukaryota</taxon>
        <taxon>Metazoa</taxon>
        <taxon>Ecdysozoa</taxon>
        <taxon>Nematoda</taxon>
        <taxon>Chromadorea</taxon>
        <taxon>Rhabditida</taxon>
        <taxon>Spirurina</taxon>
        <taxon>Ascaridomorpha</taxon>
        <taxon>Ascaridoidea</taxon>
        <taxon>Toxocaridae</taxon>
        <taxon>Toxocara</taxon>
    </lineage>
</organism>
<proteinExistence type="predicted"/>
<dbReference type="Proteomes" id="UP000050794">
    <property type="component" value="Unassembled WGS sequence"/>
</dbReference>
<keyword evidence="3" id="KW-0812">Transmembrane</keyword>
<dbReference type="Pfam" id="PF12906">
    <property type="entry name" value="RINGv"/>
    <property type="match status" value="1"/>
</dbReference>
<evidence type="ECO:0000256" key="3">
    <source>
        <dbReference type="ARBA" id="ARBA00022692"/>
    </source>
</evidence>
<gene>
    <name evidence="11" type="ORF">TCNE_LOCUS6059</name>
</gene>
<evidence type="ECO:0000313" key="11">
    <source>
        <dbReference type="EMBL" id="VDM37339.1"/>
    </source>
</evidence>
<evidence type="ECO:0000256" key="4">
    <source>
        <dbReference type="ARBA" id="ARBA00022723"/>
    </source>
</evidence>
<accession>A0A183UC39</accession>
<protein>
    <submittedName>
        <fullName evidence="13">RING-CH-type domain-containing protein</fullName>
    </submittedName>
</protein>
<sequence>MAVSAVLEEEELKTGRGADVGILSPREIVKCYLRVTITSSRRLSCRICLEEDNDANMISPCSCRGSLQYVHARCLQHWFDVMHTKRCQICKTDYEMEYRGMKPVSEWSLPSALSEEWEDQLDFKCAMFWLLFMTRILFAILKFDY</sequence>
<keyword evidence="12" id="KW-1185">Reference proteome</keyword>
<evidence type="ECO:0000256" key="2">
    <source>
        <dbReference type="ARBA" id="ARBA00022679"/>
    </source>
</evidence>
<dbReference type="CDD" id="cd16495">
    <property type="entry name" value="RING_CH-C4HC3_MARCH"/>
    <property type="match status" value="1"/>
</dbReference>
<reference evidence="13" key="1">
    <citation type="submission" date="2016-06" db="UniProtKB">
        <authorList>
            <consortium name="WormBaseParasite"/>
        </authorList>
    </citation>
    <scope>IDENTIFICATION</scope>
</reference>
<dbReference type="PROSITE" id="PS51292">
    <property type="entry name" value="ZF_RING_CH"/>
    <property type="match status" value="1"/>
</dbReference>
<dbReference type="GO" id="GO:0008270">
    <property type="term" value="F:zinc ion binding"/>
    <property type="evidence" value="ECO:0007669"/>
    <property type="project" value="UniProtKB-KW"/>
</dbReference>
<evidence type="ECO:0000313" key="13">
    <source>
        <dbReference type="WBParaSite" id="TCNE_0000605901-mRNA-1"/>
    </source>
</evidence>
<evidence type="ECO:0000256" key="7">
    <source>
        <dbReference type="ARBA" id="ARBA00022833"/>
    </source>
</evidence>
<dbReference type="PANTHER" id="PTHR46065">
    <property type="entry name" value="E3 UBIQUITIN-PROTEIN LIGASE MARCH 2/3 FAMILY MEMBER"/>
    <property type="match status" value="1"/>
</dbReference>
<dbReference type="WBParaSite" id="TCNE_0000605901-mRNA-1">
    <property type="protein sequence ID" value="TCNE_0000605901-mRNA-1"/>
    <property type="gene ID" value="TCNE_0000605901"/>
</dbReference>
<keyword evidence="9" id="KW-0472">Membrane</keyword>
<dbReference type="PANTHER" id="PTHR46065:SF3">
    <property type="entry name" value="FI20425P1"/>
    <property type="match status" value="1"/>
</dbReference>
<keyword evidence="2" id="KW-0808">Transferase</keyword>
<dbReference type="GO" id="GO:0016020">
    <property type="term" value="C:membrane"/>
    <property type="evidence" value="ECO:0007669"/>
    <property type="project" value="UniProtKB-SubCell"/>
</dbReference>
<comment type="subcellular location">
    <subcellularLocation>
        <location evidence="1">Membrane</location>
        <topology evidence="1">Multi-pass membrane protein</topology>
    </subcellularLocation>
</comment>
<keyword evidence="4" id="KW-0479">Metal-binding</keyword>
<dbReference type="SMART" id="SM00744">
    <property type="entry name" value="RINGv"/>
    <property type="match status" value="1"/>
</dbReference>
<evidence type="ECO:0000259" key="10">
    <source>
        <dbReference type="PROSITE" id="PS51292"/>
    </source>
</evidence>
<keyword evidence="7" id="KW-0862">Zinc</keyword>
<feature type="domain" description="RING-CH-type" evidence="10">
    <location>
        <begin position="37"/>
        <end position="97"/>
    </location>
</feature>
<evidence type="ECO:0000256" key="8">
    <source>
        <dbReference type="ARBA" id="ARBA00022989"/>
    </source>
</evidence>
<evidence type="ECO:0000256" key="5">
    <source>
        <dbReference type="ARBA" id="ARBA00022771"/>
    </source>
</evidence>
<dbReference type="InterPro" id="IPR011016">
    <property type="entry name" value="Znf_RING-CH"/>
</dbReference>
<evidence type="ECO:0000256" key="6">
    <source>
        <dbReference type="ARBA" id="ARBA00022786"/>
    </source>
</evidence>
<keyword evidence="6" id="KW-0833">Ubl conjugation pathway</keyword>
<dbReference type="GO" id="GO:0016740">
    <property type="term" value="F:transferase activity"/>
    <property type="evidence" value="ECO:0007669"/>
    <property type="project" value="UniProtKB-KW"/>
</dbReference>